<evidence type="ECO:0000313" key="2">
    <source>
        <dbReference type="EMBL" id="MCI2283597.1"/>
    </source>
</evidence>
<dbReference type="Gene3D" id="2.60.40.10">
    <property type="entry name" value="Immunoglobulins"/>
    <property type="match status" value="1"/>
</dbReference>
<comment type="caution">
    <text evidence="2">The sequence shown here is derived from an EMBL/GenBank/DDBJ whole genome shotgun (WGS) entry which is preliminary data.</text>
</comment>
<dbReference type="InterPro" id="IPR011047">
    <property type="entry name" value="Quinoprotein_ADH-like_sf"/>
</dbReference>
<feature type="signal peptide" evidence="1">
    <location>
        <begin position="1"/>
        <end position="33"/>
    </location>
</feature>
<dbReference type="RefSeq" id="WP_242285233.1">
    <property type="nucleotide sequence ID" value="NZ_JAKKSL010000001.1"/>
</dbReference>
<sequence length="718" mass="76333">MRRHFLGGNLLLTKFLKISFLLLLLSTVFSANASYPFVFGGVNDKNPNIGVDIDSNSDNPECMAIGGNGFLYVGGDFIGDNINFSANFNVATSLVTSALNDTNSAYTDDGFIAAYNANTQLQWVVALQGAGTDKVSAITADDTGNTYVTGSFRSTHNSDMTVNRISTMGVVTPLGDYSTADNWTKAYIMKLSQTGALLWFKVLDGNAPNSDSKGQTIAIDKNQNVYVGGEFANVIDFDPSANETVISSAQNGLNDPEDPPGSDAFVMKLTGNGDFVWVKTLGGENNGDEVNQIVVDSANNVLYIGGTLSSDDGGVNMNGSVNTLEFTSTGAADGSGTDSGDDFSFVQKLDATNGNIIWSKAFLADAIDDESESSISSIAVNLGDGSVFVAGSFDSNIDFNPDPNTTNTSQSQGSNDDLFFVKLDTNGVYKWHGTLGNANTAEDTDEGIDAIHFGNNKLYISGDYNGAVQVGSGTAANIAVWANNIPASNGDQDALLLQLNPTDGSFIWARNFGGTAYDTGDSFAQDSSNNVYFAGQFKNTIDLDPSVEVLNKTTQEGNGINGRDAFVVKLSENGGLITNNSQPPIAQAQALWNYVQQGQWSMIDGSASYDLNGETLTFSWRQVKGPRLTMLDSEQNELTFIAPFVTDIVEIVIELVVKNGAYNSQPVLVTFNVGPGAAQEVGTVEIVDSSDGSSLSFIGIFLLMFMAIRRNITSNRKA</sequence>
<keyword evidence="1" id="KW-0732">Signal</keyword>
<dbReference type="PANTHER" id="PTHR35580">
    <property type="entry name" value="CELL SURFACE GLYCOPROTEIN (S-LAYER PROTEIN)-LIKE PROTEIN"/>
    <property type="match status" value="1"/>
</dbReference>
<keyword evidence="3" id="KW-1185">Reference proteome</keyword>
<reference evidence="2" key="1">
    <citation type="submission" date="2022-01" db="EMBL/GenBank/DDBJ databases">
        <title>Colwellia maritima, isolated from seawater.</title>
        <authorList>
            <person name="Kristyanto S."/>
            <person name="Jung J."/>
            <person name="Jeon C.O."/>
        </authorList>
    </citation>
    <scope>NUCLEOTIDE SEQUENCE</scope>
    <source>
        <strain evidence="2">MSW7</strain>
    </source>
</reference>
<gene>
    <name evidence="2" type="ORF">L3081_09585</name>
</gene>
<name>A0ABS9X002_9GAMM</name>
<dbReference type="InterPro" id="IPR013783">
    <property type="entry name" value="Ig-like_fold"/>
</dbReference>
<dbReference type="InterPro" id="IPR052918">
    <property type="entry name" value="Motility_Chemotaxis_Reg"/>
</dbReference>
<accession>A0ABS9X002</accession>
<dbReference type="EMBL" id="JAKKSL010000001">
    <property type="protein sequence ID" value="MCI2283597.1"/>
    <property type="molecule type" value="Genomic_DNA"/>
</dbReference>
<organism evidence="2 3">
    <name type="scientific">Colwellia maritima</name>
    <dbReference type="NCBI Taxonomy" id="2912588"/>
    <lineage>
        <taxon>Bacteria</taxon>
        <taxon>Pseudomonadati</taxon>
        <taxon>Pseudomonadota</taxon>
        <taxon>Gammaproteobacteria</taxon>
        <taxon>Alteromonadales</taxon>
        <taxon>Colwelliaceae</taxon>
        <taxon>Colwellia</taxon>
    </lineage>
</organism>
<evidence type="ECO:0000256" key="1">
    <source>
        <dbReference type="SAM" id="SignalP"/>
    </source>
</evidence>
<proteinExistence type="predicted"/>
<dbReference type="PANTHER" id="PTHR35580:SF1">
    <property type="entry name" value="PHYTASE-LIKE DOMAIN-CONTAINING PROTEIN"/>
    <property type="match status" value="1"/>
</dbReference>
<evidence type="ECO:0000313" key="3">
    <source>
        <dbReference type="Proteomes" id="UP001139646"/>
    </source>
</evidence>
<dbReference type="Proteomes" id="UP001139646">
    <property type="component" value="Unassembled WGS sequence"/>
</dbReference>
<protein>
    <submittedName>
        <fullName evidence="2">Uncharacterized protein</fullName>
    </submittedName>
</protein>
<dbReference type="SUPFAM" id="SSF50998">
    <property type="entry name" value="Quinoprotein alcohol dehydrogenase-like"/>
    <property type="match status" value="1"/>
</dbReference>
<feature type="chain" id="PRO_5046348826" evidence="1">
    <location>
        <begin position="34"/>
        <end position="718"/>
    </location>
</feature>